<feature type="region of interest" description="Disordered" evidence="1">
    <location>
        <begin position="70"/>
        <end position="111"/>
    </location>
</feature>
<feature type="chain" id="PRO_5028833114" description="Transmembrane protein" evidence="3">
    <location>
        <begin position="19"/>
        <end position="111"/>
    </location>
</feature>
<feature type="signal peptide" evidence="3">
    <location>
        <begin position="1"/>
        <end position="18"/>
    </location>
</feature>
<feature type="compositionally biased region" description="Basic residues" evidence="1">
    <location>
        <begin position="70"/>
        <end position="81"/>
    </location>
</feature>
<keyword evidence="5" id="KW-1185">Reference proteome</keyword>
<keyword evidence="2" id="KW-0812">Transmembrane</keyword>
<reference evidence="4 5" key="1">
    <citation type="submission" date="2020-08" db="EMBL/GenBank/DDBJ databases">
        <authorList>
            <person name="Newling K."/>
            <person name="Davey J."/>
            <person name="Forrester S."/>
        </authorList>
    </citation>
    <scope>NUCLEOTIDE SEQUENCE [LARGE SCALE GENOMIC DNA]</scope>
    <source>
        <strain evidence="5">Crithidia deanei Carvalho (ATCC PRA-265)</strain>
    </source>
</reference>
<dbReference type="EMBL" id="LR877169">
    <property type="protein sequence ID" value="CAD2222297.1"/>
    <property type="molecule type" value="Genomic_DNA"/>
</dbReference>
<name>A0A7G2CSV3_9TRYP</name>
<keyword evidence="2" id="KW-0472">Membrane</keyword>
<evidence type="ECO:0000313" key="5">
    <source>
        <dbReference type="Proteomes" id="UP000515908"/>
    </source>
</evidence>
<evidence type="ECO:0008006" key="6">
    <source>
        <dbReference type="Google" id="ProtNLM"/>
    </source>
</evidence>
<keyword evidence="3" id="KW-0732">Signal</keyword>
<evidence type="ECO:0000256" key="3">
    <source>
        <dbReference type="SAM" id="SignalP"/>
    </source>
</evidence>
<feature type="compositionally biased region" description="Basic and acidic residues" evidence="1">
    <location>
        <begin position="82"/>
        <end position="96"/>
    </location>
</feature>
<accession>A0A7G2CSV3</accession>
<proteinExistence type="predicted"/>
<dbReference type="VEuPathDB" id="TriTrypDB:ADEAN_000983700"/>
<evidence type="ECO:0000313" key="4">
    <source>
        <dbReference type="EMBL" id="CAD2222297.1"/>
    </source>
</evidence>
<dbReference type="AlphaFoldDB" id="A0A7G2CSV3"/>
<organism evidence="4 5">
    <name type="scientific">Angomonas deanei</name>
    <dbReference type="NCBI Taxonomy" id="59799"/>
    <lineage>
        <taxon>Eukaryota</taxon>
        <taxon>Discoba</taxon>
        <taxon>Euglenozoa</taxon>
        <taxon>Kinetoplastea</taxon>
        <taxon>Metakinetoplastina</taxon>
        <taxon>Trypanosomatida</taxon>
        <taxon>Trypanosomatidae</taxon>
        <taxon>Strigomonadinae</taxon>
        <taxon>Angomonas</taxon>
    </lineage>
</organism>
<dbReference type="OrthoDB" id="10561560at2759"/>
<feature type="transmembrane region" description="Helical" evidence="2">
    <location>
        <begin position="42"/>
        <end position="63"/>
    </location>
</feature>
<gene>
    <name evidence="4" type="ORF">ADEAN_000983700</name>
</gene>
<sequence length="111" mass="11949">MSTALIVALLAAVTVVRASPGVFDQEKYSQQKCSAGCVAGLMLMAFGVTFIAATLMCCITWPSPETVDRQKKRAAAKKALRERKEAEEEERLKAEAGEEDEADAKGHGHGH</sequence>
<evidence type="ECO:0000256" key="2">
    <source>
        <dbReference type="SAM" id="Phobius"/>
    </source>
</evidence>
<dbReference type="Proteomes" id="UP000515908">
    <property type="component" value="Chromosome 25"/>
</dbReference>
<keyword evidence="2" id="KW-1133">Transmembrane helix</keyword>
<protein>
    <recommendedName>
        <fullName evidence="6">Transmembrane protein</fullName>
    </recommendedName>
</protein>
<evidence type="ECO:0000256" key="1">
    <source>
        <dbReference type="SAM" id="MobiDB-lite"/>
    </source>
</evidence>